<evidence type="ECO:0000313" key="1">
    <source>
        <dbReference type="EMBL" id="STQ45865.1"/>
    </source>
</evidence>
<sequence>MYLVFFGLDGREGTDVLGNLEFCVWRYGS</sequence>
<protein>
    <submittedName>
        <fullName evidence="1">Uncharacterized protein</fullName>
    </submittedName>
</protein>
<name>A0A377NG24_9GAMM</name>
<reference evidence="1 2" key="1">
    <citation type="submission" date="2018-06" db="EMBL/GenBank/DDBJ databases">
        <authorList>
            <consortium name="Pathogen Informatics"/>
            <person name="Doyle S."/>
        </authorList>
    </citation>
    <scope>NUCLEOTIDE SEQUENCE [LARGE SCALE GENOMIC DNA]</scope>
    <source>
        <strain evidence="1 2">NCTC12157</strain>
    </source>
</reference>
<dbReference type="Proteomes" id="UP000254304">
    <property type="component" value="Unassembled WGS sequence"/>
</dbReference>
<accession>A0A377NG24</accession>
<evidence type="ECO:0000313" key="2">
    <source>
        <dbReference type="Proteomes" id="UP000254304"/>
    </source>
</evidence>
<gene>
    <name evidence="1" type="ORF">NCTC12157_03616</name>
</gene>
<organism evidence="1 2">
    <name type="scientific">Ewingella americana</name>
    <dbReference type="NCBI Taxonomy" id="41202"/>
    <lineage>
        <taxon>Bacteria</taxon>
        <taxon>Pseudomonadati</taxon>
        <taxon>Pseudomonadota</taxon>
        <taxon>Gammaproteobacteria</taxon>
        <taxon>Enterobacterales</taxon>
        <taxon>Yersiniaceae</taxon>
        <taxon>Ewingella</taxon>
    </lineage>
</organism>
<proteinExistence type="predicted"/>
<dbReference type="EMBL" id="UGGO01000001">
    <property type="protein sequence ID" value="STQ45865.1"/>
    <property type="molecule type" value="Genomic_DNA"/>
</dbReference>
<dbReference type="AlphaFoldDB" id="A0A377NG24"/>